<evidence type="ECO:0000313" key="2">
    <source>
        <dbReference type="EMBL" id="CAG6718872.1"/>
    </source>
</evidence>
<dbReference type="Pfam" id="PF03564">
    <property type="entry name" value="DUF1759"/>
    <property type="match status" value="1"/>
</dbReference>
<sequence length="223" mass="25113">MSEDEMKLKLLQGIFAGIPAVGSNYSTIWQALKERYEDKRSLANSYVEKILDFKTLKCESIEGYKHFIDQVSECSSKSKCKKCSRKHNTLLHLPHYESDMPSKSSDSSQPSPSTVPVSALCASSAKKSPSTVLLSTVKPTSKRCSYRSMFTRKITSIKGSCGASLQNKSCTATRCSVWCLEANQAPIWHKECWLNYLWTTKQSIQKHLKKLDISTWMTFCLAS</sequence>
<feature type="region of interest" description="Disordered" evidence="1">
    <location>
        <begin position="95"/>
        <end position="116"/>
    </location>
</feature>
<feature type="compositionally biased region" description="Low complexity" evidence="1">
    <location>
        <begin position="101"/>
        <end position="116"/>
    </location>
</feature>
<evidence type="ECO:0000256" key="1">
    <source>
        <dbReference type="SAM" id="MobiDB-lite"/>
    </source>
</evidence>
<accession>A0A8D8VCP2</accession>
<protein>
    <submittedName>
        <fullName evidence="2">Uncharacterized protein</fullName>
    </submittedName>
</protein>
<reference evidence="2" key="1">
    <citation type="submission" date="2021-05" db="EMBL/GenBank/DDBJ databases">
        <authorList>
            <person name="Alioto T."/>
            <person name="Alioto T."/>
            <person name="Gomez Garrido J."/>
        </authorList>
    </citation>
    <scope>NUCLEOTIDE SEQUENCE</scope>
</reference>
<organism evidence="2">
    <name type="scientific">Cacopsylla melanoneura</name>
    <dbReference type="NCBI Taxonomy" id="428564"/>
    <lineage>
        <taxon>Eukaryota</taxon>
        <taxon>Metazoa</taxon>
        <taxon>Ecdysozoa</taxon>
        <taxon>Arthropoda</taxon>
        <taxon>Hexapoda</taxon>
        <taxon>Insecta</taxon>
        <taxon>Pterygota</taxon>
        <taxon>Neoptera</taxon>
        <taxon>Paraneoptera</taxon>
        <taxon>Hemiptera</taxon>
        <taxon>Sternorrhyncha</taxon>
        <taxon>Psylloidea</taxon>
        <taxon>Psyllidae</taxon>
        <taxon>Psyllinae</taxon>
        <taxon>Cacopsylla</taxon>
    </lineage>
</organism>
<dbReference type="AlphaFoldDB" id="A0A8D8VCP2"/>
<dbReference type="InterPro" id="IPR005312">
    <property type="entry name" value="DUF1759"/>
</dbReference>
<proteinExistence type="predicted"/>
<name>A0A8D8VCP2_9HEMI</name>
<dbReference type="EMBL" id="HBUF01357964">
    <property type="protein sequence ID" value="CAG6718872.1"/>
    <property type="molecule type" value="Transcribed_RNA"/>
</dbReference>